<evidence type="ECO:0000313" key="1">
    <source>
        <dbReference type="EMBL" id="MCF3945837.1"/>
    </source>
</evidence>
<dbReference type="Proteomes" id="UP001521209">
    <property type="component" value="Unassembled WGS sequence"/>
</dbReference>
<keyword evidence="2" id="KW-1185">Reference proteome</keyword>
<evidence type="ECO:0000313" key="2">
    <source>
        <dbReference type="Proteomes" id="UP001521209"/>
    </source>
</evidence>
<dbReference type="RefSeq" id="WP_235703072.1">
    <property type="nucleotide sequence ID" value="NZ_JAKGBZ010000005.1"/>
</dbReference>
<reference evidence="1 2" key="1">
    <citation type="submission" date="2022-01" db="EMBL/GenBank/DDBJ databases">
        <authorList>
            <person name="Won M."/>
            <person name="Kim S.-J."/>
            <person name="Kwon S.-W."/>
        </authorList>
    </citation>
    <scope>NUCLEOTIDE SEQUENCE [LARGE SCALE GENOMIC DNA]</scope>
    <source>
        <strain evidence="1 2">KCTC 23505</strain>
    </source>
</reference>
<dbReference type="InterPro" id="IPR029063">
    <property type="entry name" value="SAM-dependent_MTases_sf"/>
</dbReference>
<protein>
    <submittedName>
        <fullName evidence="1">Class I SAM-dependent methyltransferase</fullName>
    </submittedName>
</protein>
<dbReference type="SUPFAM" id="SSF53335">
    <property type="entry name" value="S-adenosyl-L-methionine-dependent methyltransferases"/>
    <property type="match status" value="1"/>
</dbReference>
<keyword evidence="1" id="KW-0489">Methyltransferase</keyword>
<dbReference type="GO" id="GO:0008168">
    <property type="term" value="F:methyltransferase activity"/>
    <property type="evidence" value="ECO:0007669"/>
    <property type="project" value="UniProtKB-KW"/>
</dbReference>
<gene>
    <name evidence="1" type="ORF">L2A60_03955</name>
</gene>
<proteinExistence type="predicted"/>
<accession>A0ABS9DWM1</accession>
<dbReference type="EMBL" id="JAKGBZ010000005">
    <property type="protein sequence ID" value="MCF3945837.1"/>
    <property type="molecule type" value="Genomic_DNA"/>
</dbReference>
<organism evidence="1 2">
    <name type="scientific">Acidiphilium iwatense</name>
    <dbReference type="NCBI Taxonomy" id="768198"/>
    <lineage>
        <taxon>Bacteria</taxon>
        <taxon>Pseudomonadati</taxon>
        <taxon>Pseudomonadota</taxon>
        <taxon>Alphaproteobacteria</taxon>
        <taxon>Acetobacterales</taxon>
        <taxon>Acidocellaceae</taxon>
        <taxon>Acidiphilium</taxon>
    </lineage>
</organism>
<dbReference type="Gene3D" id="3.40.50.150">
    <property type="entry name" value="Vaccinia Virus protein VP39"/>
    <property type="match status" value="1"/>
</dbReference>
<sequence length="1041" mass="110138">MSALSTAAEPGGLTFDWSDGAPHQGPCPNCGAAGPSPLLVLVRWTGTKKMAPMRRAIYACPNCDARFYETMRLPDYHHEETRVIGWPQFYIQQNAGLWPVTAPIARIAKPRGARFLEIGGGYGFGLDFAIHALGWTGMGIDPSPLAERGRAELGLPVRVGYFPEADDSGGLPWDAIVATEVIEHMDHPGVLLRDIAARIAPDGVVLLTTPDGGAIAPGTPYEALEQILVPEIHMVFQTVRSLEHALRTAGFAHVAVTRDAHSVVAFASMAPLALDDDPALLRRRFRAYLDGRAANLDPVSDAGIGLLGRALFEAANDGDFAAAAAARDLLFPAIRRRFGLDLATIETLPEPCLEPRLAALKDRIPFNLGPVMYAEAMRRIGLGATRAEVVRELGLAGQTAGVLVEALRALWLTDAMSEDIAFRARAEQAIGRAEAGDDEAVALLAGLKPRGETDATRRIYLWRGVIELTNADATGAARALRAAEGLGLPDADLPADLRRDIHIVLGQLALAEGGDPAQAIAMANALGASDPVVPDLLLGGFIRLVNAARYDEAIAVAERVIPLACSRTDAAGTDARAALAIAYEKTADPAAIPALIRPLALPPARRDAILLDAFSRLVGTARYDEAVAMADAENIVSRAVARDDDAGRDARLALALLDLATGDPMDVPARLSGLTMDAGQRRAFLIGAFSRLINAARYAEAARFAGEQAIEILIGDGGDEPARDATIGIAILDLVVGDPAMAPARIADIAIDAERRRQIMLGAFVTLVNRSRYDEALALRDAAPIEAWAAAPEDADGADASIALIALGLATGDPAEVPALLDRLPHLASEVGNDARAQATLRLIHLGRLGEARPLIATIDLSLLDPASRSDLVATEAHFAIEAADTDRLAALLDTLESDAAEPARIKALAVSGFVTAVNRGDFAAASLLRGRIEPDFANYAKAATEGMRSAGFALGVLDLQEPAQPHRAEAAFAAVRRGFAAELAESETAPALFWESLRGEIIALHQTSRAAEATALGRAMLARYRGAPEDLAQELMTDHR</sequence>
<dbReference type="GO" id="GO:0032259">
    <property type="term" value="P:methylation"/>
    <property type="evidence" value="ECO:0007669"/>
    <property type="project" value="UniProtKB-KW"/>
</dbReference>
<keyword evidence="1" id="KW-0808">Transferase</keyword>
<comment type="caution">
    <text evidence="1">The sequence shown here is derived from an EMBL/GenBank/DDBJ whole genome shotgun (WGS) entry which is preliminary data.</text>
</comment>
<dbReference type="Pfam" id="PF13489">
    <property type="entry name" value="Methyltransf_23"/>
    <property type="match status" value="1"/>
</dbReference>
<name>A0ABS9DWM1_9PROT</name>